<sequence length="178" mass="18684">MPDYSYNPYDALPEVPSFTVTSEDVADGESFGNDQVSGVFGAGGKDVSPQLSWSGFPAETKSFAVTVYDPDAPTAAGFWHWAVANIPVSTTSLPRGAGSEGGVLPEGAVTLRNDGAFPGFVGAAPPAGHGYHRYFIVVHAVDVEQLEIDENGTPAFLGFNLFSHTVARATIVAKYEVA</sequence>
<accession>A0ABZ1YRB5</accession>
<dbReference type="PANTHER" id="PTHR30289:SF1">
    <property type="entry name" value="PEBP (PHOSPHATIDYLETHANOLAMINE-BINDING PROTEIN) FAMILY PROTEIN"/>
    <property type="match status" value="1"/>
</dbReference>
<protein>
    <submittedName>
        <fullName evidence="2">YbhB/YbcL family Raf kinase inhibitor-like protein</fullName>
    </submittedName>
</protein>
<proteinExistence type="inferred from homology"/>
<dbReference type="CDD" id="cd00865">
    <property type="entry name" value="PEBP_bact_arch"/>
    <property type="match status" value="1"/>
</dbReference>
<name>A0ABZ1YRB5_9NOCA</name>
<dbReference type="SUPFAM" id="SSF49777">
    <property type="entry name" value="PEBP-like"/>
    <property type="match status" value="1"/>
</dbReference>
<gene>
    <name evidence="2" type="ORF">OG563_42695</name>
</gene>
<keyword evidence="2" id="KW-0649">Protein kinase inhibitor</keyword>
<evidence type="ECO:0000256" key="1">
    <source>
        <dbReference type="ARBA" id="ARBA00007120"/>
    </source>
</evidence>
<comment type="similarity">
    <text evidence="1">Belongs to the UPF0098 family.</text>
</comment>
<keyword evidence="3" id="KW-1185">Reference proteome</keyword>
<dbReference type="NCBIfam" id="TIGR00481">
    <property type="entry name" value="YbhB/YbcL family Raf kinase inhibitor-like protein"/>
    <property type="match status" value="1"/>
</dbReference>
<dbReference type="InterPro" id="IPR036610">
    <property type="entry name" value="PEBP-like_sf"/>
</dbReference>
<dbReference type="RefSeq" id="WP_329409212.1">
    <property type="nucleotide sequence ID" value="NZ_CP109441.1"/>
</dbReference>
<dbReference type="PANTHER" id="PTHR30289">
    <property type="entry name" value="UNCHARACTERIZED PROTEIN YBCL-RELATED"/>
    <property type="match status" value="1"/>
</dbReference>
<reference evidence="2" key="1">
    <citation type="submission" date="2022-10" db="EMBL/GenBank/DDBJ databases">
        <title>The complete genomes of actinobacterial strains from the NBC collection.</title>
        <authorList>
            <person name="Joergensen T.S."/>
            <person name="Alvarez Arevalo M."/>
            <person name="Sterndorff E.B."/>
            <person name="Faurdal D."/>
            <person name="Vuksanovic O."/>
            <person name="Mourched A.-S."/>
            <person name="Charusanti P."/>
            <person name="Shaw S."/>
            <person name="Blin K."/>
            <person name="Weber T."/>
        </authorList>
    </citation>
    <scope>NUCLEOTIDE SEQUENCE</scope>
    <source>
        <strain evidence="2">NBC_01482</strain>
    </source>
</reference>
<dbReference type="EMBL" id="CP109441">
    <property type="protein sequence ID" value="WUV45728.1"/>
    <property type="molecule type" value="Genomic_DNA"/>
</dbReference>
<evidence type="ECO:0000313" key="3">
    <source>
        <dbReference type="Proteomes" id="UP001432062"/>
    </source>
</evidence>
<organism evidence="2 3">
    <name type="scientific">Nocardia vinacea</name>
    <dbReference type="NCBI Taxonomy" id="96468"/>
    <lineage>
        <taxon>Bacteria</taxon>
        <taxon>Bacillati</taxon>
        <taxon>Actinomycetota</taxon>
        <taxon>Actinomycetes</taxon>
        <taxon>Mycobacteriales</taxon>
        <taxon>Nocardiaceae</taxon>
        <taxon>Nocardia</taxon>
    </lineage>
</organism>
<dbReference type="Pfam" id="PF01161">
    <property type="entry name" value="PBP"/>
    <property type="match status" value="1"/>
</dbReference>
<dbReference type="InterPro" id="IPR008914">
    <property type="entry name" value="PEBP"/>
</dbReference>
<dbReference type="GO" id="GO:0004860">
    <property type="term" value="F:protein kinase inhibitor activity"/>
    <property type="evidence" value="ECO:0007669"/>
    <property type="project" value="UniProtKB-KW"/>
</dbReference>
<dbReference type="InterPro" id="IPR005247">
    <property type="entry name" value="YbhB_YbcL/LppC-like"/>
</dbReference>
<dbReference type="Proteomes" id="UP001432062">
    <property type="component" value="Chromosome"/>
</dbReference>
<dbReference type="Gene3D" id="3.90.280.10">
    <property type="entry name" value="PEBP-like"/>
    <property type="match status" value="1"/>
</dbReference>
<evidence type="ECO:0000313" key="2">
    <source>
        <dbReference type="EMBL" id="WUV45728.1"/>
    </source>
</evidence>